<dbReference type="SUPFAM" id="SSF52172">
    <property type="entry name" value="CheY-like"/>
    <property type="match status" value="1"/>
</dbReference>
<dbReference type="Gene3D" id="3.40.50.2300">
    <property type="match status" value="1"/>
</dbReference>
<gene>
    <name evidence="4" type="ORF">CEW88_12805</name>
</gene>
<dbReference type="CDD" id="cd00156">
    <property type="entry name" value="REC"/>
    <property type="match status" value="1"/>
</dbReference>
<protein>
    <submittedName>
        <fullName evidence="4">Response regulator</fullName>
    </submittedName>
</protein>
<dbReference type="PANTHER" id="PTHR44591:SF3">
    <property type="entry name" value="RESPONSE REGULATORY DOMAIN-CONTAINING PROTEIN"/>
    <property type="match status" value="1"/>
</dbReference>
<dbReference type="KEGG" id="ypac:CEW88_12805"/>
<dbReference type="Pfam" id="PF00072">
    <property type="entry name" value="Response_reg"/>
    <property type="match status" value="1"/>
</dbReference>
<dbReference type="AlphaFoldDB" id="A0A2U8HG44"/>
<evidence type="ECO:0000313" key="5">
    <source>
        <dbReference type="Proteomes" id="UP000244915"/>
    </source>
</evidence>
<name>A0A2U8HG44_9RHOB</name>
<proteinExistence type="predicted"/>
<dbReference type="SMART" id="SM00448">
    <property type="entry name" value="REC"/>
    <property type="match status" value="1"/>
</dbReference>
<evidence type="ECO:0000313" key="4">
    <source>
        <dbReference type="EMBL" id="AWI84718.1"/>
    </source>
</evidence>
<dbReference type="InterPro" id="IPR011006">
    <property type="entry name" value="CheY-like_superfamily"/>
</dbReference>
<feature type="modified residue" description="4-aspartylphosphate" evidence="2">
    <location>
        <position position="73"/>
    </location>
</feature>
<dbReference type="Proteomes" id="UP000244915">
    <property type="component" value="Chromosome 1"/>
</dbReference>
<reference evidence="4 5" key="1">
    <citation type="submission" date="2017-06" db="EMBL/GenBank/DDBJ databases">
        <title>Yangia sp. YSBP01 complete genome sequence.</title>
        <authorList>
            <person name="Woo J.-H."/>
            <person name="Kim H.-S."/>
        </authorList>
    </citation>
    <scope>NUCLEOTIDE SEQUENCE [LARGE SCALE GENOMIC DNA]</scope>
    <source>
        <strain evidence="4 5">YSBP01</strain>
    </source>
</reference>
<keyword evidence="1 2" id="KW-0597">Phosphoprotein</keyword>
<evidence type="ECO:0000256" key="2">
    <source>
        <dbReference type="PROSITE-ProRule" id="PRU00169"/>
    </source>
</evidence>
<accession>A0A2U8HG44</accession>
<dbReference type="GO" id="GO:0000160">
    <property type="term" value="P:phosphorelay signal transduction system"/>
    <property type="evidence" value="ECO:0007669"/>
    <property type="project" value="InterPro"/>
</dbReference>
<dbReference type="PANTHER" id="PTHR44591">
    <property type="entry name" value="STRESS RESPONSE REGULATOR PROTEIN 1"/>
    <property type="match status" value="1"/>
</dbReference>
<dbReference type="InterPro" id="IPR050595">
    <property type="entry name" value="Bact_response_regulator"/>
</dbReference>
<sequence length="239" mass="25385">MTDSNRNTPFPPRPTATRPLLGMTILAVEDSRYACDALRLMALRSGARIRRADCLQAARRHLSLYRPTVAVIDLGLPDGSGAGLIAELVARSPRLPVILGISGDPFAENMLRAAGADGFLEKPLRSLLEFQNAIIAALPDSRKPGGIRLVSDDPITPDPLAYQDDIAHAAALLQEAGEPGLADYIAQFLAGLARSAGDSALEAAARALAAARAERRPTTQALTQLSALLHQRMATRIAI</sequence>
<dbReference type="InterPro" id="IPR001789">
    <property type="entry name" value="Sig_transdc_resp-reg_receiver"/>
</dbReference>
<evidence type="ECO:0000256" key="1">
    <source>
        <dbReference type="ARBA" id="ARBA00022553"/>
    </source>
</evidence>
<dbReference type="EMBL" id="CP022189">
    <property type="protein sequence ID" value="AWI84718.1"/>
    <property type="molecule type" value="Genomic_DNA"/>
</dbReference>
<organism evidence="4 5">
    <name type="scientific">Alloyangia pacifica</name>
    <dbReference type="NCBI Taxonomy" id="311180"/>
    <lineage>
        <taxon>Bacteria</taxon>
        <taxon>Pseudomonadati</taxon>
        <taxon>Pseudomonadota</taxon>
        <taxon>Alphaproteobacteria</taxon>
        <taxon>Rhodobacterales</taxon>
        <taxon>Roseobacteraceae</taxon>
        <taxon>Alloyangia</taxon>
    </lineage>
</organism>
<evidence type="ECO:0000259" key="3">
    <source>
        <dbReference type="PROSITE" id="PS50110"/>
    </source>
</evidence>
<dbReference type="PROSITE" id="PS50110">
    <property type="entry name" value="RESPONSE_REGULATORY"/>
    <property type="match status" value="1"/>
</dbReference>
<dbReference type="OrthoDB" id="7831674at2"/>
<feature type="domain" description="Response regulatory" evidence="3">
    <location>
        <begin position="24"/>
        <end position="137"/>
    </location>
</feature>